<dbReference type="AlphaFoldDB" id="A0A822AKZ5"/>
<organism evidence="1 2">
    <name type="scientific">Rotaria socialis</name>
    <dbReference type="NCBI Taxonomy" id="392032"/>
    <lineage>
        <taxon>Eukaryota</taxon>
        <taxon>Metazoa</taxon>
        <taxon>Spiralia</taxon>
        <taxon>Gnathifera</taxon>
        <taxon>Rotifera</taxon>
        <taxon>Eurotatoria</taxon>
        <taxon>Bdelloidea</taxon>
        <taxon>Philodinida</taxon>
        <taxon>Philodinidae</taxon>
        <taxon>Rotaria</taxon>
    </lineage>
</organism>
<reference evidence="1" key="1">
    <citation type="submission" date="2021-02" db="EMBL/GenBank/DDBJ databases">
        <authorList>
            <person name="Nowell W R."/>
        </authorList>
    </citation>
    <scope>NUCLEOTIDE SEQUENCE</scope>
</reference>
<comment type="caution">
    <text evidence="1">The sequence shown here is derived from an EMBL/GenBank/DDBJ whole genome shotgun (WGS) entry which is preliminary data.</text>
</comment>
<protein>
    <submittedName>
        <fullName evidence="1">Uncharacterized protein</fullName>
    </submittedName>
</protein>
<gene>
    <name evidence="1" type="ORF">QYT958_LOCUS38611</name>
</gene>
<dbReference type="Proteomes" id="UP000663848">
    <property type="component" value="Unassembled WGS sequence"/>
</dbReference>
<evidence type="ECO:0000313" key="2">
    <source>
        <dbReference type="Proteomes" id="UP000663848"/>
    </source>
</evidence>
<feature type="non-terminal residue" evidence="1">
    <location>
        <position position="1"/>
    </location>
</feature>
<proteinExistence type="predicted"/>
<dbReference type="EMBL" id="CAJOBR010034157">
    <property type="protein sequence ID" value="CAF5005896.1"/>
    <property type="molecule type" value="Genomic_DNA"/>
</dbReference>
<sequence>CRQRRWWNAYILFYEKISNDESNPDNSLVNALTQLQLYDQTQRMPLSVQRSVRKQNIKFLHNRIHFSPEYFHFMKRLIQSNIQIIIGFHQQQHGDKTPVTNTIETIEELALVSVQIATKFLFSVGWRTKKALRGPAIDWTELIVHCIRWSRKARYYLAEEVLFKYPTRF</sequence>
<evidence type="ECO:0000313" key="1">
    <source>
        <dbReference type="EMBL" id="CAF5005896.1"/>
    </source>
</evidence>
<feature type="non-terminal residue" evidence="1">
    <location>
        <position position="169"/>
    </location>
</feature>
<name>A0A822AKZ5_9BILA</name>
<accession>A0A822AKZ5</accession>